<dbReference type="InterPro" id="IPR023214">
    <property type="entry name" value="HAD_sf"/>
</dbReference>
<evidence type="ECO:0000313" key="2">
    <source>
        <dbReference type="Proteomes" id="UP000033695"/>
    </source>
</evidence>
<dbReference type="Gene3D" id="3.40.50.1000">
    <property type="entry name" value="HAD superfamily/HAD-like"/>
    <property type="match status" value="1"/>
</dbReference>
<dbReference type="SFLD" id="SFLDS00003">
    <property type="entry name" value="Haloacid_Dehalogenase"/>
    <property type="match status" value="1"/>
</dbReference>
<dbReference type="Pfam" id="PF08282">
    <property type="entry name" value="Hydrolase_3"/>
    <property type="match status" value="1"/>
</dbReference>
<reference evidence="1 2" key="1">
    <citation type="submission" date="2014-12" db="EMBL/GenBank/DDBJ databases">
        <title>Comparative genomics of the lactic acid bacteria isolated from the honey bee gut.</title>
        <authorList>
            <person name="Ellegaard K.M."/>
            <person name="Tamarit D."/>
            <person name="Javelind E."/>
            <person name="Olofsson T."/>
            <person name="Andersson S.G."/>
            <person name="Vasquez A."/>
        </authorList>
    </citation>
    <scope>NUCLEOTIDE SEQUENCE [LARGE SCALE GENOMIC DNA]</scope>
    <source>
        <strain evidence="1 2">Hon2</strain>
    </source>
</reference>
<dbReference type="STRING" id="1218508.JG29_13770"/>
<dbReference type="SUPFAM" id="SSF56784">
    <property type="entry name" value="HAD-like"/>
    <property type="match status" value="1"/>
</dbReference>
<gene>
    <name evidence="1" type="ORF">JG29_13770</name>
</gene>
<dbReference type="CDD" id="cd07516">
    <property type="entry name" value="HAD_Pase"/>
    <property type="match status" value="1"/>
</dbReference>
<dbReference type="PANTHER" id="PTHR10000">
    <property type="entry name" value="PHOSPHOSERINE PHOSPHATASE"/>
    <property type="match status" value="1"/>
</dbReference>
<dbReference type="Proteomes" id="UP000033695">
    <property type="component" value="Unassembled WGS sequence"/>
</dbReference>
<dbReference type="OrthoDB" id="9790031at2"/>
<dbReference type="GO" id="GO:0005829">
    <property type="term" value="C:cytosol"/>
    <property type="evidence" value="ECO:0007669"/>
    <property type="project" value="TreeGrafter"/>
</dbReference>
<proteinExistence type="predicted"/>
<dbReference type="RefSeq" id="WP_045923207.1">
    <property type="nucleotide sequence ID" value="NZ_JBHTHW010000005.1"/>
</dbReference>
<dbReference type="NCBIfam" id="TIGR01484">
    <property type="entry name" value="HAD-SF-IIB"/>
    <property type="match status" value="1"/>
</dbReference>
<dbReference type="EMBL" id="JXBZ01000009">
    <property type="protein sequence ID" value="KJY48318.1"/>
    <property type="molecule type" value="Genomic_DNA"/>
</dbReference>
<dbReference type="SFLD" id="SFLDG01140">
    <property type="entry name" value="C2.B:_Phosphomannomutase_and_P"/>
    <property type="match status" value="1"/>
</dbReference>
<dbReference type="PATRIC" id="fig|1218508.4.peg.1369"/>
<dbReference type="NCBIfam" id="TIGR00099">
    <property type="entry name" value="Cof-subfamily"/>
    <property type="match status" value="1"/>
</dbReference>
<evidence type="ECO:0000313" key="1">
    <source>
        <dbReference type="EMBL" id="KJY48318.1"/>
    </source>
</evidence>
<dbReference type="InterPro" id="IPR036412">
    <property type="entry name" value="HAD-like_sf"/>
</dbReference>
<dbReference type="PANTHER" id="PTHR10000:SF8">
    <property type="entry name" value="HAD SUPERFAMILY HYDROLASE-LIKE, TYPE 3"/>
    <property type="match status" value="1"/>
</dbReference>
<dbReference type="GO" id="GO:0016791">
    <property type="term" value="F:phosphatase activity"/>
    <property type="evidence" value="ECO:0007669"/>
    <property type="project" value="UniProtKB-ARBA"/>
</dbReference>
<protein>
    <submittedName>
        <fullName evidence="1">Hydrolase</fullName>
    </submittedName>
</protein>
<keyword evidence="2" id="KW-1185">Reference proteome</keyword>
<comment type="caution">
    <text evidence="1">The sequence shown here is derived from an EMBL/GenBank/DDBJ whole genome shotgun (WGS) entry which is preliminary data.</text>
</comment>
<dbReference type="InterPro" id="IPR006379">
    <property type="entry name" value="HAD-SF_hydro_IIB"/>
</dbReference>
<sequence length="270" mass="29699">MTIKLVAIDIDDTLLDPHQQITALTKKAITAALDQGVKIVLCSGRPLAGVEPYIQELGISGRQQYIITYNGSIIQNAAGDILQQHTLSASDFERLAHFCQQEQVHFNVLDDQSNIYTLDHQINYYTLLQATGIKSGLTVLTEQDLPINFTLVKGVLTGTKEQLDTIEPLLRQNFGHNYAITRSLPVMLEVAHSLATKGRALRDLSGELNLSLDEVMAIGNEQNDYTMFQTAGTAVLMGNGNNEMKDMADYITADNAHDGVAQALNEFVLH</sequence>
<name>A0A0F4KQH8_9LACO</name>
<accession>A0A0F4KQH8</accession>
<keyword evidence="1" id="KW-0378">Hydrolase</keyword>
<dbReference type="InterPro" id="IPR000150">
    <property type="entry name" value="Cof"/>
</dbReference>
<dbReference type="GO" id="GO:0000287">
    <property type="term" value="F:magnesium ion binding"/>
    <property type="evidence" value="ECO:0007669"/>
    <property type="project" value="TreeGrafter"/>
</dbReference>
<dbReference type="AlphaFoldDB" id="A0A0F4KQH8"/>
<dbReference type="HOGENOM" id="CLU_044146_0_1_9"/>
<organism evidence="1 2">
    <name type="scientific">Bombilactobacillus mellis</name>
    <dbReference type="NCBI Taxonomy" id="1218508"/>
    <lineage>
        <taxon>Bacteria</taxon>
        <taxon>Bacillati</taxon>
        <taxon>Bacillota</taxon>
        <taxon>Bacilli</taxon>
        <taxon>Lactobacillales</taxon>
        <taxon>Lactobacillaceae</taxon>
        <taxon>Bombilactobacillus</taxon>
    </lineage>
</organism>
<dbReference type="Gene3D" id="3.30.1240.10">
    <property type="match status" value="1"/>
</dbReference>